<keyword evidence="1" id="KW-0472">Membrane</keyword>
<evidence type="ECO:0000313" key="2">
    <source>
        <dbReference type="EMBL" id="MPN15528.1"/>
    </source>
</evidence>
<accession>A0A645FM94</accession>
<gene>
    <name evidence="2" type="ORF">SDC9_162862</name>
</gene>
<dbReference type="EMBL" id="VSSQ01062335">
    <property type="protein sequence ID" value="MPN15528.1"/>
    <property type="molecule type" value="Genomic_DNA"/>
</dbReference>
<dbReference type="AlphaFoldDB" id="A0A645FM94"/>
<feature type="transmembrane region" description="Helical" evidence="1">
    <location>
        <begin position="6"/>
        <end position="25"/>
    </location>
</feature>
<reference evidence="2" key="1">
    <citation type="submission" date="2019-08" db="EMBL/GenBank/DDBJ databases">
        <authorList>
            <person name="Kucharzyk K."/>
            <person name="Murdoch R.W."/>
            <person name="Higgins S."/>
            <person name="Loffler F."/>
        </authorList>
    </citation>
    <scope>NUCLEOTIDE SEQUENCE</scope>
</reference>
<keyword evidence="1" id="KW-1133">Transmembrane helix</keyword>
<sequence>MTSLIVDFVTLAITFGGILIAIMEYKRQGRTKCLEVAITLRDQFRNLYEATDLIEMLESDDQKLRNIPTQLRAQIIAHLEVVEFALRQESIDDEVAFNFFGYYAIYIRDSKNFCHDLAIDGSIYWSVFVEFVDRMVKIQNSQIKKQSSIIGTT</sequence>
<organism evidence="2">
    <name type="scientific">bioreactor metagenome</name>
    <dbReference type="NCBI Taxonomy" id="1076179"/>
    <lineage>
        <taxon>unclassified sequences</taxon>
        <taxon>metagenomes</taxon>
        <taxon>ecological metagenomes</taxon>
    </lineage>
</organism>
<proteinExistence type="predicted"/>
<protein>
    <submittedName>
        <fullName evidence="2">Uncharacterized protein</fullName>
    </submittedName>
</protein>
<evidence type="ECO:0000256" key="1">
    <source>
        <dbReference type="SAM" id="Phobius"/>
    </source>
</evidence>
<comment type="caution">
    <text evidence="2">The sequence shown here is derived from an EMBL/GenBank/DDBJ whole genome shotgun (WGS) entry which is preliminary data.</text>
</comment>
<keyword evidence="1" id="KW-0812">Transmembrane</keyword>
<name>A0A645FM94_9ZZZZ</name>